<feature type="region of interest" description="Disordered" evidence="1">
    <location>
        <begin position="266"/>
        <end position="293"/>
    </location>
</feature>
<protein>
    <submittedName>
        <fullName evidence="2">Uncharacterized protein</fullName>
    </submittedName>
</protein>
<name>A0A9P7GFT3_9AGAR</name>
<comment type="caution">
    <text evidence="2">The sequence shown here is derived from an EMBL/GenBank/DDBJ whole genome shotgun (WGS) entry which is preliminary data.</text>
</comment>
<dbReference type="AlphaFoldDB" id="A0A9P7GFT3"/>
<organism evidence="2 3">
    <name type="scientific">Sphagnurus paluster</name>
    <dbReference type="NCBI Taxonomy" id="117069"/>
    <lineage>
        <taxon>Eukaryota</taxon>
        <taxon>Fungi</taxon>
        <taxon>Dikarya</taxon>
        <taxon>Basidiomycota</taxon>
        <taxon>Agaricomycotina</taxon>
        <taxon>Agaricomycetes</taxon>
        <taxon>Agaricomycetidae</taxon>
        <taxon>Agaricales</taxon>
        <taxon>Tricholomatineae</taxon>
        <taxon>Lyophyllaceae</taxon>
        <taxon>Sphagnurus</taxon>
    </lineage>
</organism>
<keyword evidence="3" id="KW-1185">Reference proteome</keyword>
<dbReference type="EMBL" id="JABCKI010001467">
    <property type="protein sequence ID" value="KAG5649161.1"/>
    <property type="molecule type" value="Genomic_DNA"/>
</dbReference>
<feature type="compositionally biased region" description="Polar residues" evidence="1">
    <location>
        <begin position="135"/>
        <end position="154"/>
    </location>
</feature>
<feature type="compositionally biased region" description="Low complexity" evidence="1">
    <location>
        <begin position="59"/>
        <end position="70"/>
    </location>
</feature>
<evidence type="ECO:0000313" key="3">
    <source>
        <dbReference type="Proteomes" id="UP000717328"/>
    </source>
</evidence>
<evidence type="ECO:0000256" key="1">
    <source>
        <dbReference type="SAM" id="MobiDB-lite"/>
    </source>
</evidence>
<feature type="region of interest" description="Disordered" evidence="1">
    <location>
        <begin position="58"/>
        <end position="100"/>
    </location>
</feature>
<feature type="non-terminal residue" evidence="2">
    <location>
        <position position="1"/>
    </location>
</feature>
<dbReference type="OrthoDB" id="3252634at2759"/>
<feature type="compositionally biased region" description="Basic and acidic residues" evidence="1">
    <location>
        <begin position="71"/>
        <end position="80"/>
    </location>
</feature>
<dbReference type="Proteomes" id="UP000717328">
    <property type="component" value="Unassembled WGS sequence"/>
</dbReference>
<proteinExistence type="predicted"/>
<evidence type="ECO:0000313" key="2">
    <source>
        <dbReference type="EMBL" id="KAG5649161.1"/>
    </source>
</evidence>
<accession>A0A9P7GFT3</accession>
<reference evidence="2" key="2">
    <citation type="submission" date="2021-10" db="EMBL/GenBank/DDBJ databases">
        <title>Phylogenomics reveals ancestral predisposition of the termite-cultivated fungus Termitomyces towards a domesticated lifestyle.</title>
        <authorList>
            <person name="Auxier B."/>
            <person name="Grum-Grzhimaylo A."/>
            <person name="Cardenas M.E."/>
            <person name="Lodge J.D."/>
            <person name="Laessoe T."/>
            <person name="Pedersen O."/>
            <person name="Smith M.E."/>
            <person name="Kuyper T.W."/>
            <person name="Franco-Molano E.A."/>
            <person name="Baroni T.J."/>
            <person name="Aanen D.K."/>
        </authorList>
    </citation>
    <scope>NUCLEOTIDE SEQUENCE</scope>
    <source>
        <strain evidence="2">D49</strain>
    </source>
</reference>
<feature type="region of interest" description="Disordered" evidence="1">
    <location>
        <begin position="135"/>
        <end position="164"/>
    </location>
</feature>
<reference evidence="2" key="1">
    <citation type="submission" date="2021-02" db="EMBL/GenBank/DDBJ databases">
        <authorList>
            <person name="Nieuwenhuis M."/>
            <person name="Van De Peppel L.J.J."/>
        </authorList>
    </citation>
    <scope>NUCLEOTIDE SEQUENCE</scope>
    <source>
        <strain evidence="2">D49</strain>
    </source>
</reference>
<sequence>TGHRIAACRNAEQFISEGKCRRNEQSRVVLPCGAPVPNRIPGSNLQDKITEWHRRLKATEAAPASSTATETADRPAKTEKAAAAPSINTEAKPESTPSDLSAQIKALEEKLHLLSQSLLQPPPQEMSMVQTGVASTVRDTSQTQQPPSTVSASDTAPPCPTLRPLETTRVSATQLMQSLKPAPPAYRSRTYAVFLQMKPIDPACRETPSAKMLEADEAGTEAEAISVADASEIFDLYDYDLPHLPQYQEPLVEISSLPPETIKKLHHSETWRPGPRPEERPKPKPKPRRCHLPGGLLTFTVHPLLRPAARH</sequence>
<gene>
    <name evidence="2" type="ORF">H0H81_005757</name>
</gene>
<feature type="compositionally biased region" description="Basic and acidic residues" evidence="1">
    <location>
        <begin position="266"/>
        <end position="282"/>
    </location>
</feature>